<dbReference type="EMBL" id="LAZR01042222">
    <property type="protein sequence ID" value="KKL10049.1"/>
    <property type="molecule type" value="Genomic_DNA"/>
</dbReference>
<proteinExistence type="predicted"/>
<accession>A0A0F9AKC5</accession>
<comment type="caution">
    <text evidence="1">The sequence shown here is derived from an EMBL/GenBank/DDBJ whole genome shotgun (WGS) entry which is preliminary data.</text>
</comment>
<protein>
    <submittedName>
        <fullName evidence="1">Uncharacterized protein</fullName>
    </submittedName>
</protein>
<dbReference type="AlphaFoldDB" id="A0A0F9AKC5"/>
<evidence type="ECO:0000313" key="1">
    <source>
        <dbReference type="EMBL" id="KKL10049.1"/>
    </source>
</evidence>
<organism evidence="1">
    <name type="scientific">marine sediment metagenome</name>
    <dbReference type="NCBI Taxonomy" id="412755"/>
    <lineage>
        <taxon>unclassified sequences</taxon>
        <taxon>metagenomes</taxon>
        <taxon>ecological metagenomes</taxon>
    </lineage>
</organism>
<name>A0A0F9AKC5_9ZZZZ</name>
<reference evidence="1" key="1">
    <citation type="journal article" date="2015" name="Nature">
        <title>Complex archaea that bridge the gap between prokaryotes and eukaryotes.</title>
        <authorList>
            <person name="Spang A."/>
            <person name="Saw J.H."/>
            <person name="Jorgensen S.L."/>
            <person name="Zaremba-Niedzwiedzka K."/>
            <person name="Martijn J."/>
            <person name="Lind A.E."/>
            <person name="van Eijk R."/>
            <person name="Schleper C."/>
            <person name="Guy L."/>
            <person name="Ettema T.J."/>
        </authorList>
    </citation>
    <scope>NUCLEOTIDE SEQUENCE</scope>
</reference>
<sequence length="340" mass="37087">MAESSLSLAFTELQQRVGFFLGYGSVVADWSAAQDAEIILNVQSGVRRVYYPMGVSADLLGYEWSWLRPTETLYLGASGTDGSIVTATFDSATYTDWVDQGITTADTVDITAIGSGSTTIGDYAIQSVATGAITLTSSPGDGTSLTFWVKRTPANYNLPDNFGRLIGDLHFAADDVRAPITLVRTGAILDMRARSDEKGTPYFAAVRPKSSTGSTGQRQEIIFYPEPDQAYTLSYNYEAYSGELTDALPYPLGGMQLSELYVESCLAAAEQRVNNEAGLHTQVYQAMLLDAVARDRKKGAHFYGHMGGRERDFGRDYRSWRRGRELSGGAYSITYDGSQL</sequence>
<gene>
    <name evidence="1" type="ORF">LCGC14_2559740</name>
</gene>